<keyword evidence="2" id="KW-1185">Reference proteome</keyword>
<gene>
    <name evidence="1" type="ORF">GRI97_00385</name>
</gene>
<dbReference type="RefSeq" id="WP_161389186.1">
    <property type="nucleotide sequence ID" value="NZ_JBHSCP010000001.1"/>
</dbReference>
<evidence type="ECO:0000313" key="2">
    <source>
        <dbReference type="Proteomes" id="UP000469430"/>
    </source>
</evidence>
<dbReference type="EMBL" id="WTYJ01000001">
    <property type="protein sequence ID" value="MXO97443.1"/>
    <property type="molecule type" value="Genomic_DNA"/>
</dbReference>
<reference evidence="1 2" key="1">
    <citation type="submission" date="2019-12" db="EMBL/GenBank/DDBJ databases">
        <title>Genomic-based taxomic classification of the family Erythrobacteraceae.</title>
        <authorList>
            <person name="Xu L."/>
        </authorList>
    </citation>
    <scope>NUCLEOTIDE SEQUENCE [LARGE SCALE GENOMIC DNA]</scope>
    <source>
        <strain evidence="1 2">S36</strain>
    </source>
</reference>
<dbReference type="OrthoDB" id="9809136at2"/>
<dbReference type="AlphaFoldDB" id="A0A6I4TST8"/>
<proteinExistence type="predicted"/>
<dbReference type="Pfam" id="PF07372">
    <property type="entry name" value="DUF1491"/>
    <property type="match status" value="1"/>
</dbReference>
<comment type="caution">
    <text evidence="1">The sequence shown here is derived from an EMBL/GenBank/DDBJ whole genome shotgun (WGS) entry which is preliminary data.</text>
</comment>
<name>A0A6I4TST8_9SPHN</name>
<evidence type="ECO:0000313" key="1">
    <source>
        <dbReference type="EMBL" id="MXO97443.1"/>
    </source>
</evidence>
<dbReference type="Proteomes" id="UP000469430">
    <property type="component" value="Unassembled WGS sequence"/>
</dbReference>
<accession>A0A6I4TST8</accession>
<dbReference type="InterPro" id="IPR009964">
    <property type="entry name" value="DUF1491"/>
</dbReference>
<organism evidence="1 2">
    <name type="scientific">Croceibacterium xixiisoli</name>
    <dbReference type="NCBI Taxonomy" id="1476466"/>
    <lineage>
        <taxon>Bacteria</taxon>
        <taxon>Pseudomonadati</taxon>
        <taxon>Pseudomonadota</taxon>
        <taxon>Alphaproteobacteria</taxon>
        <taxon>Sphingomonadales</taxon>
        <taxon>Erythrobacteraceae</taxon>
        <taxon>Croceibacterium</taxon>
    </lineage>
</organism>
<protein>
    <submittedName>
        <fullName evidence="1">DUF1491 family protein</fullName>
    </submittedName>
</protein>
<sequence length="113" mass="12757">MDTRLPAHIEAGGLLRAVESAGGFASVIARGERDAGTLLVICCEKGRDARLYERMPQADGTRSWSVIRVQDYENPREFWDYCSRRQLQDPDVWIVELDIANAERFIGLSGTRD</sequence>
<dbReference type="Gene3D" id="3.40.1530.20">
    <property type="entry name" value="Protein of unknown function (DUF1491)"/>
    <property type="match status" value="1"/>
</dbReference>